<evidence type="ECO:0000313" key="1">
    <source>
        <dbReference type="EMBL" id="TFK62885.1"/>
    </source>
</evidence>
<reference evidence="1 2" key="1">
    <citation type="journal article" date="2019" name="Nat. Ecol. Evol.">
        <title>Megaphylogeny resolves global patterns of mushroom evolution.</title>
        <authorList>
            <person name="Varga T."/>
            <person name="Krizsan K."/>
            <person name="Foldi C."/>
            <person name="Dima B."/>
            <person name="Sanchez-Garcia M."/>
            <person name="Sanchez-Ramirez S."/>
            <person name="Szollosi G.J."/>
            <person name="Szarkandi J.G."/>
            <person name="Papp V."/>
            <person name="Albert L."/>
            <person name="Andreopoulos W."/>
            <person name="Angelini C."/>
            <person name="Antonin V."/>
            <person name="Barry K.W."/>
            <person name="Bougher N.L."/>
            <person name="Buchanan P."/>
            <person name="Buyck B."/>
            <person name="Bense V."/>
            <person name="Catcheside P."/>
            <person name="Chovatia M."/>
            <person name="Cooper J."/>
            <person name="Damon W."/>
            <person name="Desjardin D."/>
            <person name="Finy P."/>
            <person name="Geml J."/>
            <person name="Haridas S."/>
            <person name="Hughes K."/>
            <person name="Justo A."/>
            <person name="Karasinski D."/>
            <person name="Kautmanova I."/>
            <person name="Kiss B."/>
            <person name="Kocsube S."/>
            <person name="Kotiranta H."/>
            <person name="LaButti K.M."/>
            <person name="Lechner B.E."/>
            <person name="Liimatainen K."/>
            <person name="Lipzen A."/>
            <person name="Lukacs Z."/>
            <person name="Mihaltcheva S."/>
            <person name="Morgado L.N."/>
            <person name="Niskanen T."/>
            <person name="Noordeloos M.E."/>
            <person name="Ohm R.A."/>
            <person name="Ortiz-Santana B."/>
            <person name="Ovrebo C."/>
            <person name="Racz N."/>
            <person name="Riley R."/>
            <person name="Savchenko A."/>
            <person name="Shiryaev A."/>
            <person name="Soop K."/>
            <person name="Spirin V."/>
            <person name="Szebenyi C."/>
            <person name="Tomsovsky M."/>
            <person name="Tulloss R.E."/>
            <person name="Uehling J."/>
            <person name="Grigoriev I.V."/>
            <person name="Vagvolgyi C."/>
            <person name="Papp T."/>
            <person name="Martin F.M."/>
            <person name="Miettinen O."/>
            <person name="Hibbett D.S."/>
            <person name="Nagy L.G."/>
        </authorList>
    </citation>
    <scope>NUCLEOTIDE SEQUENCE [LARGE SCALE GENOMIC DNA]</scope>
    <source>
        <strain evidence="1 2">NL-1719</strain>
    </source>
</reference>
<sequence length="167" mass="18661">MPLDEPFIISEPSLVKAFHNTFSKNQKASRPISNPSRQGPNSKRGFNACTLMAIPMVFGSWNQPPPARSCSEHREEYVYKAIKCAGLLIQDELLELFDTHHPLPEDGQKPTDPLVENGHRPFQEELDIITDHVRCACDKWIATGQPSVASALQLRVLDDLFMVVAPA</sequence>
<gene>
    <name evidence="1" type="ORF">BDN72DRAFT_902865</name>
</gene>
<name>A0ACD3ABS4_9AGAR</name>
<evidence type="ECO:0000313" key="2">
    <source>
        <dbReference type="Proteomes" id="UP000308600"/>
    </source>
</evidence>
<accession>A0ACD3ABS4</accession>
<protein>
    <submittedName>
        <fullName evidence="1">Uncharacterized protein</fullName>
    </submittedName>
</protein>
<proteinExistence type="predicted"/>
<organism evidence="1 2">
    <name type="scientific">Pluteus cervinus</name>
    <dbReference type="NCBI Taxonomy" id="181527"/>
    <lineage>
        <taxon>Eukaryota</taxon>
        <taxon>Fungi</taxon>
        <taxon>Dikarya</taxon>
        <taxon>Basidiomycota</taxon>
        <taxon>Agaricomycotina</taxon>
        <taxon>Agaricomycetes</taxon>
        <taxon>Agaricomycetidae</taxon>
        <taxon>Agaricales</taxon>
        <taxon>Pluteineae</taxon>
        <taxon>Pluteaceae</taxon>
        <taxon>Pluteus</taxon>
    </lineage>
</organism>
<dbReference type="EMBL" id="ML208553">
    <property type="protein sequence ID" value="TFK62885.1"/>
    <property type="molecule type" value="Genomic_DNA"/>
</dbReference>
<dbReference type="Proteomes" id="UP000308600">
    <property type="component" value="Unassembled WGS sequence"/>
</dbReference>
<keyword evidence="2" id="KW-1185">Reference proteome</keyword>